<dbReference type="GO" id="GO:0005829">
    <property type="term" value="C:cytosol"/>
    <property type="evidence" value="ECO:0007669"/>
    <property type="project" value="TreeGrafter"/>
</dbReference>
<evidence type="ECO:0000313" key="15">
    <source>
        <dbReference type="Proteomes" id="UP000245125"/>
    </source>
</evidence>
<reference evidence="15" key="1">
    <citation type="submission" date="2018-03" db="EMBL/GenBank/DDBJ databases">
        <authorList>
            <person name="Zecchin S."/>
        </authorList>
    </citation>
    <scope>NUCLEOTIDE SEQUENCE [LARGE SCALE GENOMIC DNA]</scope>
</reference>
<dbReference type="InterPro" id="IPR044742">
    <property type="entry name" value="DEAD/DEAH_RhlB"/>
</dbReference>
<organism evidence="14 15">
    <name type="scientific">Candidatus Sulfobium mesophilum</name>
    <dbReference type="NCBI Taxonomy" id="2016548"/>
    <lineage>
        <taxon>Bacteria</taxon>
        <taxon>Pseudomonadati</taxon>
        <taxon>Nitrospirota</taxon>
        <taxon>Nitrospiria</taxon>
        <taxon>Nitrospirales</taxon>
        <taxon>Nitrospiraceae</taxon>
        <taxon>Candidatus Sulfobium</taxon>
    </lineage>
</organism>
<evidence type="ECO:0000256" key="9">
    <source>
        <dbReference type="RuleBase" id="RU000492"/>
    </source>
</evidence>
<dbReference type="Pfam" id="PF00271">
    <property type="entry name" value="Helicase_C"/>
    <property type="match status" value="1"/>
</dbReference>
<gene>
    <name evidence="14" type="primary">rhlB</name>
    <name evidence="14" type="ORF">NBG4_80037</name>
</gene>
<dbReference type="AlphaFoldDB" id="A0A2U3QKL0"/>
<dbReference type="PROSITE" id="PS51194">
    <property type="entry name" value="HELICASE_CTER"/>
    <property type="match status" value="1"/>
</dbReference>
<dbReference type="InterPro" id="IPR050079">
    <property type="entry name" value="DEAD_box_RNA_helicase"/>
</dbReference>
<dbReference type="InterPro" id="IPR014001">
    <property type="entry name" value="Helicase_ATP-bd"/>
</dbReference>
<dbReference type="GO" id="GO:0016787">
    <property type="term" value="F:hydrolase activity"/>
    <property type="evidence" value="ECO:0007669"/>
    <property type="project" value="UniProtKB-KW"/>
</dbReference>
<feature type="domain" description="Helicase ATP-binding" evidence="11">
    <location>
        <begin position="35"/>
        <end position="212"/>
    </location>
</feature>
<dbReference type="HAMAP" id="MF_00661">
    <property type="entry name" value="DEAD_helicase_RhlB"/>
    <property type="match status" value="1"/>
</dbReference>
<accession>A0A2U3QKL0</accession>
<evidence type="ECO:0000256" key="8">
    <source>
        <dbReference type="PROSITE-ProRule" id="PRU00552"/>
    </source>
</evidence>
<keyword evidence="2 9" id="KW-0547">Nucleotide-binding</keyword>
<feature type="compositionally biased region" description="Basic residues" evidence="10">
    <location>
        <begin position="422"/>
        <end position="432"/>
    </location>
</feature>
<dbReference type="Gene3D" id="3.40.50.300">
    <property type="entry name" value="P-loop containing nucleotide triphosphate hydrolases"/>
    <property type="match status" value="2"/>
</dbReference>
<dbReference type="PROSITE" id="PS00039">
    <property type="entry name" value="DEAD_ATP_HELICASE"/>
    <property type="match status" value="1"/>
</dbReference>
<feature type="short sequence motif" description="Q motif" evidence="8">
    <location>
        <begin position="4"/>
        <end position="32"/>
    </location>
</feature>
<evidence type="ECO:0000313" key="14">
    <source>
        <dbReference type="EMBL" id="SPQ01937.1"/>
    </source>
</evidence>
<keyword evidence="4 9" id="KW-0347">Helicase</keyword>
<feature type="domain" description="Helicase C-terminal" evidence="12">
    <location>
        <begin position="223"/>
        <end position="383"/>
    </location>
</feature>
<dbReference type="CDD" id="cd18787">
    <property type="entry name" value="SF2_C_DEAD"/>
    <property type="match status" value="1"/>
</dbReference>
<dbReference type="EC" id="3.6.4.13" evidence="14"/>
<dbReference type="SMART" id="SM00487">
    <property type="entry name" value="DEXDc"/>
    <property type="match status" value="1"/>
</dbReference>
<dbReference type="InterPro" id="IPR011545">
    <property type="entry name" value="DEAD/DEAH_box_helicase_dom"/>
</dbReference>
<feature type="domain" description="DEAD-box RNA helicase Q" evidence="13">
    <location>
        <begin position="4"/>
        <end position="32"/>
    </location>
</feature>
<dbReference type="InterPro" id="IPR027417">
    <property type="entry name" value="P-loop_NTPase"/>
</dbReference>
<dbReference type="PANTHER" id="PTHR47959:SF10">
    <property type="entry name" value="ATP-DEPENDENT RNA HELICASE RHLB"/>
    <property type="match status" value="1"/>
</dbReference>
<evidence type="ECO:0000256" key="5">
    <source>
        <dbReference type="ARBA" id="ARBA00022840"/>
    </source>
</evidence>
<dbReference type="SMART" id="SM00490">
    <property type="entry name" value="HELICc"/>
    <property type="match status" value="1"/>
</dbReference>
<evidence type="ECO:0000259" key="12">
    <source>
        <dbReference type="PROSITE" id="PS51194"/>
    </source>
</evidence>
<dbReference type="GO" id="GO:0003723">
    <property type="term" value="F:RNA binding"/>
    <property type="evidence" value="ECO:0007669"/>
    <property type="project" value="UniProtKB-KW"/>
</dbReference>
<feature type="region of interest" description="Disordered" evidence="10">
    <location>
        <begin position="388"/>
        <end position="432"/>
    </location>
</feature>
<comment type="similarity">
    <text evidence="7 9">Belongs to the DEAD box helicase family.</text>
</comment>
<dbReference type="PANTHER" id="PTHR47959">
    <property type="entry name" value="ATP-DEPENDENT RNA HELICASE RHLE-RELATED"/>
    <property type="match status" value="1"/>
</dbReference>
<evidence type="ECO:0000256" key="3">
    <source>
        <dbReference type="ARBA" id="ARBA00022801"/>
    </source>
</evidence>
<dbReference type="GO" id="GO:0005524">
    <property type="term" value="F:ATP binding"/>
    <property type="evidence" value="ECO:0007669"/>
    <property type="project" value="UniProtKB-KW"/>
</dbReference>
<dbReference type="PROSITE" id="PS51192">
    <property type="entry name" value="HELICASE_ATP_BIND_1"/>
    <property type="match status" value="1"/>
</dbReference>
<proteinExistence type="inferred from homology"/>
<dbReference type="EMBL" id="OUUY01000130">
    <property type="protein sequence ID" value="SPQ01937.1"/>
    <property type="molecule type" value="Genomic_DNA"/>
</dbReference>
<evidence type="ECO:0000259" key="11">
    <source>
        <dbReference type="PROSITE" id="PS51192"/>
    </source>
</evidence>
<dbReference type="PROSITE" id="PS51195">
    <property type="entry name" value="Q_MOTIF"/>
    <property type="match status" value="1"/>
</dbReference>
<keyword evidence="3 9" id="KW-0378">Hydrolase</keyword>
<keyword evidence="5 9" id="KW-0067">ATP-binding</keyword>
<evidence type="ECO:0000259" key="13">
    <source>
        <dbReference type="PROSITE" id="PS51195"/>
    </source>
</evidence>
<dbReference type="InterPro" id="IPR001650">
    <property type="entry name" value="Helicase_C-like"/>
</dbReference>
<protein>
    <submittedName>
        <fullName evidence="14">ATP-dependent RNA helicase RhlB</fullName>
        <ecNumber evidence="14">3.6.4.13</ecNumber>
    </submittedName>
</protein>
<sequence length="432" mass="48422">MTDMLFEELDIPDAVLKGIRAANFTQCTPVQAAALPVALTGKDVAVQAQTGTGKTAVFLITLFSRMLRKPGLGRGPSPRALIVAPTRELVAQIDAEARRLGQFTNFSIAPVFGGMDYKKQKESLGKEVDIIIGTPGRLIDYLKQRVYSLKKTEFLVIDEADRMFDMGFISDLRFLLRRMSPYDRRQSMLFSATLSARVMELCYEHMNLPQRIQISPEQVTVQLVTQELYHVGKDEKPGLLLGILRREPHGRILVFVNMKSTAEKLEALFKANEIAAASITGDLPQLKRMKILSRFKEGKLPILVATDVASRGLHIEGVTHVINYDLPQDSEDYVHRIGRTARAGEAGQAISFACEDYVYALEDIEEYIRQKIPVKPVEDSLVITDYRKPAQHLRRDHPGPFRGKMMSRGHGGKQQSRDGGKGKHPRGPRKKD</sequence>
<evidence type="ECO:0000256" key="7">
    <source>
        <dbReference type="ARBA" id="ARBA00038437"/>
    </source>
</evidence>
<dbReference type="Pfam" id="PF00270">
    <property type="entry name" value="DEAD"/>
    <property type="match status" value="1"/>
</dbReference>
<evidence type="ECO:0000256" key="2">
    <source>
        <dbReference type="ARBA" id="ARBA00022741"/>
    </source>
</evidence>
<evidence type="ECO:0000256" key="6">
    <source>
        <dbReference type="ARBA" id="ARBA00022884"/>
    </source>
</evidence>
<dbReference type="SUPFAM" id="SSF52540">
    <property type="entry name" value="P-loop containing nucleoside triphosphate hydrolases"/>
    <property type="match status" value="1"/>
</dbReference>
<dbReference type="InterPro" id="IPR014014">
    <property type="entry name" value="RNA_helicase_DEAD_Q_motif"/>
</dbReference>
<dbReference type="InterPro" id="IPR023554">
    <property type="entry name" value="RNA_helicase_ATP-dep_RhlB"/>
</dbReference>
<evidence type="ECO:0000256" key="10">
    <source>
        <dbReference type="SAM" id="MobiDB-lite"/>
    </source>
</evidence>
<name>A0A2U3QKL0_9BACT</name>
<dbReference type="GO" id="GO:0003724">
    <property type="term" value="F:RNA helicase activity"/>
    <property type="evidence" value="ECO:0007669"/>
    <property type="project" value="UniProtKB-EC"/>
</dbReference>
<evidence type="ECO:0000256" key="4">
    <source>
        <dbReference type="ARBA" id="ARBA00022806"/>
    </source>
</evidence>
<evidence type="ECO:0000256" key="1">
    <source>
        <dbReference type="ARBA" id="ARBA00022490"/>
    </source>
</evidence>
<dbReference type="Proteomes" id="UP000245125">
    <property type="component" value="Unassembled WGS sequence"/>
</dbReference>
<keyword evidence="1" id="KW-0963">Cytoplasm</keyword>
<dbReference type="CDD" id="cd00268">
    <property type="entry name" value="DEADc"/>
    <property type="match status" value="1"/>
</dbReference>
<keyword evidence="15" id="KW-1185">Reference proteome</keyword>
<dbReference type="InterPro" id="IPR000629">
    <property type="entry name" value="RNA-helicase_DEAD-box_CS"/>
</dbReference>
<keyword evidence="6" id="KW-0694">RNA-binding</keyword>